<dbReference type="CDD" id="cd12100">
    <property type="entry name" value="DD_CABYR_SP17"/>
    <property type="match status" value="1"/>
</dbReference>
<accession>A0ABR1A4E0</accession>
<dbReference type="Proteomes" id="UP001369086">
    <property type="component" value="Unassembled WGS sequence"/>
</dbReference>
<evidence type="ECO:0000313" key="4">
    <source>
        <dbReference type="Proteomes" id="UP001369086"/>
    </source>
</evidence>
<evidence type="ECO:0000256" key="1">
    <source>
        <dbReference type="SAM" id="MobiDB-lite"/>
    </source>
</evidence>
<proteinExistence type="predicted"/>
<feature type="domain" description="RIIa" evidence="2">
    <location>
        <begin position="12"/>
        <end position="49"/>
    </location>
</feature>
<keyword evidence="4" id="KW-1185">Reference proteome</keyword>
<dbReference type="SMART" id="SM00394">
    <property type="entry name" value="RIIa"/>
    <property type="match status" value="1"/>
</dbReference>
<dbReference type="PANTHER" id="PTHR15494">
    <property type="entry name" value="CALCIUM-BINDING TYROSINE PHOSPHORYLATION-REGULATED PROTEIN"/>
    <property type="match status" value="1"/>
</dbReference>
<dbReference type="InterPro" id="IPR003117">
    <property type="entry name" value="cAMP_dep_PK_reg_su_I/II_a/b"/>
</dbReference>
<evidence type="ECO:0000313" key="3">
    <source>
        <dbReference type="EMBL" id="KAK6491953.1"/>
    </source>
</evidence>
<dbReference type="PANTHER" id="PTHR15494:SF0">
    <property type="entry name" value="CALCIUM-BINDING TYROSINE PHOSPHORYLATION-REGULATED PROTEIN"/>
    <property type="match status" value="1"/>
</dbReference>
<dbReference type="InterPro" id="IPR038848">
    <property type="entry name" value="CABYR"/>
</dbReference>
<feature type="region of interest" description="Disordered" evidence="1">
    <location>
        <begin position="119"/>
        <end position="140"/>
    </location>
</feature>
<name>A0ABR1A4E0_HUSHU</name>
<dbReference type="Gene3D" id="1.20.890.10">
    <property type="entry name" value="cAMP-dependent protein kinase regulatory subunit, dimerization-anchoring domain"/>
    <property type="match status" value="1"/>
</dbReference>
<reference evidence="3 4" key="1">
    <citation type="submission" date="2021-05" db="EMBL/GenBank/DDBJ databases">
        <authorList>
            <person name="Zahm M."/>
            <person name="Klopp C."/>
            <person name="Cabau C."/>
            <person name="Kuhl H."/>
            <person name="Suciu R."/>
            <person name="Ciorpac M."/>
            <person name="Holostenco D."/>
            <person name="Gessner J."/>
            <person name="Wuertz S."/>
            <person name="Hohne C."/>
            <person name="Stock M."/>
            <person name="Gislard M."/>
            <person name="Lluch J."/>
            <person name="Milhes M."/>
            <person name="Lampietro C."/>
            <person name="Lopez Roques C."/>
            <person name="Donnadieu C."/>
            <person name="Du K."/>
            <person name="Schartl M."/>
            <person name="Guiguen Y."/>
        </authorList>
    </citation>
    <scope>NUCLEOTIDE SEQUENCE [LARGE SCALE GENOMIC DNA]</scope>
    <source>
        <strain evidence="3">Hh-F2</strain>
        <tissue evidence="3">Blood</tissue>
    </source>
</reference>
<sequence>MSRHQVKLVIPYGLKTLLEGVSRAVIRRQPENLQMFASCYFTELLKFRDENPSLDIQDLVKGFQQTKAGQLPASACHNRRMLETPTFADTVLRGASVLSPEPILPDDAHEITHIHYESSSIRDKSVPTTGSSGHSTSTIEASSCAPNCEISADQLRHSCSFDSISTISPESICPPLSQDADVCKHDSQKETLVYYEGVARSPQEMCYEIPGFQNFQSVYQKIYSATRLPSVEKTPLAQEDHGFEDADSLKMPPLHHIILTSGPSMPCDPSTVKSSHAELGSSFKEHGTGVAAFHKVLSACEEHGTDSRSVYDSSKYNYESGIAWSPSGDQDPNARCAVQSVVFQRVPSGVNHTSNSVLINTPAVPHEEVIIVHSENVPEEIVFHKVKEESCTSQSLLGPDESTSLHEKIQDGQATSGKEYQVVVFQRVPSASQPATPLATQTVNQETVPVNVVEHSSAEALSPHRKPSASGVGVHTEKAENIKQECVTAQQQKAETLQVEAGGKQENPSQDDGGEVWTLYCLADLGAQGNMMQAQQQFVPEQPFYPMYQGTSPVQGIFPGGGFIPIQTLTPSQMFCPNRADVLTHRRPSTSQFVLVNSPSKEKNMNILASPGKMPNAPSQRPSTPRFLSFSIPTNGDQPQVWGSGQLPFQVGADEINSMYQPTYVPMANLVNVACCNTSQNDCPQPDPGRKRQFCIMSATLFLK</sequence>
<evidence type="ECO:0000259" key="2">
    <source>
        <dbReference type="SMART" id="SM00394"/>
    </source>
</evidence>
<dbReference type="EMBL" id="JAHFZB010000003">
    <property type="protein sequence ID" value="KAK6491953.1"/>
    <property type="molecule type" value="Genomic_DNA"/>
</dbReference>
<comment type="caution">
    <text evidence="3">The sequence shown here is derived from an EMBL/GenBank/DDBJ whole genome shotgun (WGS) entry which is preliminary data.</text>
</comment>
<dbReference type="InterPro" id="IPR047579">
    <property type="entry name" value="DD_CABYR_SP17"/>
</dbReference>
<protein>
    <recommendedName>
        <fullName evidence="2">RIIa domain-containing protein</fullName>
    </recommendedName>
</protein>
<gene>
    <name evidence="3" type="ORF">HHUSO_G4168</name>
</gene>
<dbReference type="SUPFAM" id="SSF47391">
    <property type="entry name" value="Dimerization-anchoring domain of cAMP-dependent PK regulatory subunit"/>
    <property type="match status" value="1"/>
</dbReference>
<organism evidence="3 4">
    <name type="scientific">Huso huso</name>
    <name type="common">Beluga</name>
    <name type="synonym">Acipenser huso</name>
    <dbReference type="NCBI Taxonomy" id="61971"/>
    <lineage>
        <taxon>Eukaryota</taxon>
        <taxon>Metazoa</taxon>
        <taxon>Chordata</taxon>
        <taxon>Craniata</taxon>
        <taxon>Vertebrata</taxon>
        <taxon>Euteleostomi</taxon>
        <taxon>Actinopterygii</taxon>
        <taxon>Chondrostei</taxon>
        <taxon>Acipenseriformes</taxon>
        <taxon>Acipenseridae</taxon>
        <taxon>Huso</taxon>
    </lineage>
</organism>
<feature type="compositionally biased region" description="Low complexity" evidence="1">
    <location>
        <begin position="128"/>
        <end position="138"/>
    </location>
</feature>
<dbReference type="Pfam" id="PF02197">
    <property type="entry name" value="RIIa"/>
    <property type="match status" value="1"/>
</dbReference>